<dbReference type="SUPFAM" id="SSF48239">
    <property type="entry name" value="Terpenoid cyclases/Protein prenyltransferases"/>
    <property type="match status" value="1"/>
</dbReference>
<accession>A0AB36TPR9</accession>
<proteinExistence type="predicted"/>
<evidence type="ECO:0000256" key="1">
    <source>
        <dbReference type="SAM" id="MobiDB-lite"/>
    </source>
</evidence>
<gene>
    <name evidence="4" type="ORF">COJ61_24020</name>
</gene>
<feature type="chain" id="PRO_5044342128" evidence="2">
    <location>
        <begin position="24"/>
        <end position="594"/>
    </location>
</feature>
<evidence type="ECO:0000256" key="2">
    <source>
        <dbReference type="SAM" id="SignalP"/>
    </source>
</evidence>
<feature type="region of interest" description="Disordered" evidence="1">
    <location>
        <begin position="147"/>
        <end position="215"/>
    </location>
</feature>
<sequence length="594" mass="65016">MAMLKKWLLTSLMAVTLVFVSFANTVHITFAEGNTAKLAIIGESQKGIMLCPKEEQIKDGETALSLLQKVMGDKVESETMSFGTYVKGIDGLMAGATSAWLYDVNDKSAEVGADSYKLKSGDVVVFRFVSDWSNISQETLKETLDKFGTCKTEEPKPEGENGKPTVEPKPEGENGKPTVEPKPEGENGKPKVDPKPEGENGKKPEQPKQENVQIPAKQLEEAISKTSDKMLQDGIESDWVAVVLSRSGKNVPIEAKLNYVKSVTEKVEKRINRFSATDLARTIIMMNAMSADPKNVGGHNLVQKLYESDKVNSVTGYAFALLAFDTKKYEIPVESKWNRVALVEALLNNQHTDGGWTYNSSGSKDSASSVDVTGMVLSALAPYQERSDVKPAIQKAVAYLYNEQLQNGGFSADGQENSNSTAQAIIGLSLVKDVDQNRLHKAMQNLLSYQLSNGEFKWLPSDQNGNGMATEQALLALLQFKEMGKSIYDWSNVDAGDVIKPKPIEEPEKVVEPENNVVEKEVTEEPKEQKQVQQETKDENLKVVVDNEPVKNKKIGNGNSLPKTGASSHSAATEVGMGVLCIASAYVLWRRKAA</sequence>
<feature type="compositionally biased region" description="Basic and acidic residues" evidence="1">
    <location>
        <begin position="151"/>
        <end position="208"/>
    </location>
</feature>
<dbReference type="InterPro" id="IPR051588">
    <property type="entry name" value="Cobalamin_Transport"/>
</dbReference>
<dbReference type="EMBL" id="NUYG01000054">
    <property type="protein sequence ID" value="PFM86942.1"/>
    <property type="molecule type" value="Genomic_DNA"/>
</dbReference>
<dbReference type="InterPro" id="IPR027954">
    <property type="entry name" value="Transcobalamin-like_C"/>
</dbReference>
<feature type="domain" description="Transcobalamin-like C-terminal" evidence="3">
    <location>
        <begin position="60"/>
        <end position="128"/>
    </location>
</feature>
<dbReference type="Gene3D" id="2.170.130.30">
    <property type="match status" value="1"/>
</dbReference>
<protein>
    <submittedName>
        <fullName evidence="4">Cell wall anchor protein</fullName>
    </submittedName>
</protein>
<feature type="compositionally biased region" description="Polar residues" evidence="1">
    <location>
        <begin position="557"/>
        <end position="570"/>
    </location>
</feature>
<dbReference type="PANTHER" id="PTHR10559:SF18">
    <property type="entry name" value="TRANSCOBALAMIN II"/>
    <property type="match status" value="1"/>
</dbReference>
<name>A0AB36TPR9_BACTU</name>
<keyword evidence="2" id="KW-0732">Signal</keyword>
<feature type="region of interest" description="Disordered" evidence="1">
    <location>
        <begin position="551"/>
        <end position="570"/>
    </location>
</feature>
<dbReference type="AlphaFoldDB" id="A0AB36TPR9"/>
<evidence type="ECO:0000313" key="4">
    <source>
        <dbReference type="EMBL" id="PFM86942.1"/>
    </source>
</evidence>
<comment type="caution">
    <text evidence="4">The sequence shown here is derived from an EMBL/GenBank/DDBJ whole genome shotgun (WGS) entry which is preliminary data.</text>
</comment>
<dbReference type="Gene3D" id="1.50.10.20">
    <property type="match status" value="1"/>
</dbReference>
<feature type="signal peptide" evidence="2">
    <location>
        <begin position="1"/>
        <end position="23"/>
    </location>
</feature>
<evidence type="ECO:0000313" key="5">
    <source>
        <dbReference type="Proteomes" id="UP000223839"/>
    </source>
</evidence>
<evidence type="ECO:0000259" key="3">
    <source>
        <dbReference type="Pfam" id="PF14478"/>
    </source>
</evidence>
<dbReference type="InterPro" id="IPR008930">
    <property type="entry name" value="Terpenoid_cyclase/PrenylTrfase"/>
</dbReference>
<reference evidence="4 5" key="1">
    <citation type="submission" date="2017-09" db="EMBL/GenBank/DDBJ databases">
        <title>Large-scale bioinformatics analysis of Bacillus genomes uncovers conserved roles of natural products in bacterial physiology.</title>
        <authorList>
            <consortium name="Agbiome Team Llc"/>
            <person name="Bleich R.M."/>
            <person name="Grubbs K.J."/>
            <person name="Santa Maria K.C."/>
            <person name="Allen S.E."/>
            <person name="Farag S."/>
            <person name="Shank E.A."/>
            <person name="Bowers A."/>
        </authorList>
    </citation>
    <scope>NUCLEOTIDE SEQUENCE [LARGE SCALE GENOMIC DNA]</scope>
    <source>
        <strain evidence="4 5">AFS077661</strain>
    </source>
</reference>
<dbReference type="Proteomes" id="UP000223839">
    <property type="component" value="Unassembled WGS sequence"/>
</dbReference>
<dbReference type="Pfam" id="PF14478">
    <property type="entry name" value="DUF4430"/>
    <property type="match status" value="1"/>
</dbReference>
<dbReference type="NCBIfam" id="TIGR01167">
    <property type="entry name" value="LPXTG_anchor"/>
    <property type="match status" value="1"/>
</dbReference>
<organism evidence="4 5">
    <name type="scientific">Bacillus thuringiensis</name>
    <dbReference type="NCBI Taxonomy" id="1428"/>
    <lineage>
        <taxon>Bacteria</taxon>
        <taxon>Bacillati</taxon>
        <taxon>Bacillota</taxon>
        <taxon>Bacilli</taxon>
        <taxon>Bacillales</taxon>
        <taxon>Bacillaceae</taxon>
        <taxon>Bacillus</taxon>
        <taxon>Bacillus cereus group</taxon>
    </lineage>
</organism>
<dbReference type="CDD" id="cd00688">
    <property type="entry name" value="ISOPREN_C2_like"/>
    <property type="match status" value="1"/>
</dbReference>
<dbReference type="RefSeq" id="WP_098580718.1">
    <property type="nucleotide sequence ID" value="NZ_NUYG01000054.1"/>
</dbReference>
<dbReference type="PANTHER" id="PTHR10559">
    <property type="entry name" value="TRANSCOBALAMIN-1/GASTRIC INTRINSIC FACTOR"/>
    <property type="match status" value="1"/>
</dbReference>